<name>A0ABR2KVM5_9EUKA</name>
<dbReference type="Proteomes" id="UP001470230">
    <property type="component" value="Unassembled WGS sequence"/>
</dbReference>
<evidence type="ECO:0000313" key="2">
    <source>
        <dbReference type="Proteomes" id="UP001470230"/>
    </source>
</evidence>
<keyword evidence="2" id="KW-1185">Reference proteome</keyword>
<reference evidence="1 2" key="1">
    <citation type="submission" date="2024-04" db="EMBL/GenBank/DDBJ databases">
        <title>Tritrichomonas musculus Genome.</title>
        <authorList>
            <person name="Alves-Ferreira E."/>
            <person name="Grigg M."/>
            <person name="Lorenzi H."/>
            <person name="Galac M."/>
        </authorList>
    </citation>
    <scope>NUCLEOTIDE SEQUENCE [LARGE SCALE GENOMIC DNA]</scope>
    <source>
        <strain evidence="1 2">EAF2021</strain>
    </source>
</reference>
<protein>
    <submittedName>
        <fullName evidence="1">Uncharacterized protein</fullName>
    </submittedName>
</protein>
<organism evidence="1 2">
    <name type="scientific">Tritrichomonas musculus</name>
    <dbReference type="NCBI Taxonomy" id="1915356"/>
    <lineage>
        <taxon>Eukaryota</taxon>
        <taxon>Metamonada</taxon>
        <taxon>Parabasalia</taxon>
        <taxon>Tritrichomonadida</taxon>
        <taxon>Tritrichomonadidae</taxon>
        <taxon>Tritrichomonas</taxon>
    </lineage>
</organism>
<sequence length="90" mass="10492">MKKLNISQMKKSNSSESNDKLREKLWNDFITKKSLIKNKKNFVKEWVKSRDAAVTEGSKFISEKRAYSILNECIKVGDIVHAKKKEWSSN</sequence>
<dbReference type="EMBL" id="JAPFFF010000003">
    <property type="protein sequence ID" value="KAK8894035.1"/>
    <property type="molecule type" value="Genomic_DNA"/>
</dbReference>
<accession>A0ABR2KVM5</accession>
<evidence type="ECO:0000313" key="1">
    <source>
        <dbReference type="EMBL" id="KAK8894035.1"/>
    </source>
</evidence>
<proteinExistence type="predicted"/>
<comment type="caution">
    <text evidence="1">The sequence shown here is derived from an EMBL/GenBank/DDBJ whole genome shotgun (WGS) entry which is preliminary data.</text>
</comment>
<gene>
    <name evidence="1" type="ORF">M9Y10_022467</name>
</gene>